<gene>
    <name evidence="1" type="ORF">FHT02_000628</name>
</gene>
<name>A0A840YP28_9SPHN</name>
<proteinExistence type="predicted"/>
<dbReference type="Proteomes" id="UP000527143">
    <property type="component" value="Unassembled WGS sequence"/>
</dbReference>
<keyword evidence="2" id="KW-1185">Reference proteome</keyword>
<accession>A0A840YP28</accession>
<protein>
    <submittedName>
        <fullName evidence="1">Uncharacterized protein</fullName>
    </submittedName>
</protein>
<sequence length="108" mass="11977">MDDLIRNHREQQRVKGTKSELDLHPVVKLFVPWGAATFLISECDPDGLAFGLADLGFGSPELGYISLDELAELRGPGGLTVEQDLHFKAEKPLSQYSEEARRLGRIQA</sequence>
<reference evidence="1 2" key="1">
    <citation type="submission" date="2020-08" db="EMBL/GenBank/DDBJ databases">
        <title>Genomic Encyclopedia of Type Strains, Phase IV (KMG-IV): sequencing the most valuable type-strain genomes for metagenomic binning, comparative biology and taxonomic classification.</title>
        <authorList>
            <person name="Goeker M."/>
        </authorList>
    </citation>
    <scope>NUCLEOTIDE SEQUENCE [LARGE SCALE GENOMIC DNA]</scope>
    <source>
        <strain evidence="1 2">DSM 26736</strain>
    </source>
</reference>
<comment type="caution">
    <text evidence="1">The sequence shown here is derived from an EMBL/GenBank/DDBJ whole genome shotgun (WGS) entry which is preliminary data.</text>
</comment>
<dbReference type="Pfam" id="PF11171">
    <property type="entry name" value="DUF2958"/>
    <property type="match status" value="1"/>
</dbReference>
<evidence type="ECO:0000313" key="2">
    <source>
        <dbReference type="Proteomes" id="UP000527143"/>
    </source>
</evidence>
<organism evidence="1 2">
    <name type="scientific">Sphingomonas xinjiangensis</name>
    <dbReference type="NCBI Taxonomy" id="643568"/>
    <lineage>
        <taxon>Bacteria</taxon>
        <taxon>Pseudomonadati</taxon>
        <taxon>Pseudomonadota</taxon>
        <taxon>Alphaproteobacteria</taxon>
        <taxon>Sphingomonadales</taxon>
        <taxon>Sphingomonadaceae</taxon>
        <taxon>Sphingomonas</taxon>
    </lineage>
</organism>
<dbReference type="AlphaFoldDB" id="A0A840YP28"/>
<dbReference type="InterPro" id="IPR021341">
    <property type="entry name" value="DUF2958"/>
</dbReference>
<dbReference type="EMBL" id="JACIJF010000001">
    <property type="protein sequence ID" value="MBB5709422.1"/>
    <property type="molecule type" value="Genomic_DNA"/>
</dbReference>
<evidence type="ECO:0000313" key="1">
    <source>
        <dbReference type="EMBL" id="MBB5709422.1"/>
    </source>
</evidence>